<dbReference type="GO" id="GO:0004674">
    <property type="term" value="F:protein serine/threonine kinase activity"/>
    <property type="evidence" value="ECO:0007669"/>
    <property type="project" value="UniProtKB-KW"/>
</dbReference>
<comment type="catalytic activity">
    <reaction evidence="9">
        <text>L-threonyl-[protein] + ATP = O-phospho-L-threonyl-[protein] + ADP + H(+)</text>
        <dbReference type="Rhea" id="RHEA:46608"/>
        <dbReference type="Rhea" id="RHEA-COMP:11060"/>
        <dbReference type="Rhea" id="RHEA-COMP:11605"/>
        <dbReference type="ChEBI" id="CHEBI:15378"/>
        <dbReference type="ChEBI" id="CHEBI:30013"/>
        <dbReference type="ChEBI" id="CHEBI:30616"/>
        <dbReference type="ChEBI" id="CHEBI:61977"/>
        <dbReference type="ChEBI" id="CHEBI:456216"/>
        <dbReference type="EC" id="2.7.11.1"/>
    </reaction>
</comment>
<evidence type="ECO:0000256" key="1">
    <source>
        <dbReference type="ARBA" id="ARBA00006234"/>
    </source>
</evidence>
<dbReference type="FunFam" id="3.30.200.20:FF:000096">
    <property type="entry name" value="Non-specific serine/threonine protein kinase"/>
    <property type="match status" value="1"/>
</dbReference>
<dbReference type="GO" id="GO:0005524">
    <property type="term" value="F:ATP binding"/>
    <property type="evidence" value="ECO:0007669"/>
    <property type="project" value="UniProtKB-KW"/>
</dbReference>
<dbReference type="PANTHER" id="PTHR43895">
    <property type="entry name" value="CALCIUM/CALMODULIN-DEPENDENT PROTEIN KINASE KINASE-RELATED"/>
    <property type="match status" value="1"/>
</dbReference>
<keyword evidence="13" id="KW-1185">Reference proteome</keyword>
<sequence>MDAASVITDSSISNSLQRNDMQMKLINKMSVQKVKRQVGKYELGQTIGIGMFAKMRLVRDLDTGEHVAIKILFKKKVLKHELAEQIMRNIATMKLIKHPSVIQLQEVMGSKSKIFIVLEYATGGELLTQ</sequence>
<evidence type="ECO:0000256" key="2">
    <source>
        <dbReference type="ARBA" id="ARBA00012513"/>
    </source>
</evidence>
<keyword evidence="8" id="KW-0464">Manganese</keyword>
<evidence type="ECO:0000313" key="12">
    <source>
        <dbReference type="EMBL" id="KAH0459504.1"/>
    </source>
</evidence>
<dbReference type="EMBL" id="JAGFBR010000011">
    <property type="protein sequence ID" value="KAH0459504.1"/>
    <property type="molecule type" value="Genomic_DNA"/>
</dbReference>
<dbReference type="GO" id="GO:0007165">
    <property type="term" value="P:signal transduction"/>
    <property type="evidence" value="ECO:0007669"/>
    <property type="project" value="TreeGrafter"/>
</dbReference>
<dbReference type="EC" id="2.7.11.1" evidence="2"/>
<reference evidence="12 13" key="1">
    <citation type="journal article" date="2021" name="Hortic Res">
        <title>Chromosome-scale assembly of the Dendrobium chrysotoxum genome enhances the understanding of orchid evolution.</title>
        <authorList>
            <person name="Zhang Y."/>
            <person name="Zhang G.Q."/>
            <person name="Zhang D."/>
            <person name="Liu X.D."/>
            <person name="Xu X.Y."/>
            <person name="Sun W.H."/>
            <person name="Yu X."/>
            <person name="Zhu X."/>
            <person name="Wang Z.W."/>
            <person name="Zhao X."/>
            <person name="Zhong W.Y."/>
            <person name="Chen H."/>
            <person name="Yin W.L."/>
            <person name="Huang T."/>
            <person name="Niu S.C."/>
            <person name="Liu Z.J."/>
        </authorList>
    </citation>
    <scope>NUCLEOTIDE SEQUENCE [LARGE SCALE GENOMIC DNA]</scope>
    <source>
        <strain evidence="12">Lindl</strain>
    </source>
</reference>
<keyword evidence="5" id="KW-0547">Nucleotide-binding</keyword>
<evidence type="ECO:0000259" key="11">
    <source>
        <dbReference type="PROSITE" id="PS50011"/>
    </source>
</evidence>
<evidence type="ECO:0000256" key="8">
    <source>
        <dbReference type="ARBA" id="ARBA00023211"/>
    </source>
</evidence>
<dbReference type="Pfam" id="PF00069">
    <property type="entry name" value="Pkinase"/>
    <property type="match status" value="1"/>
</dbReference>
<protein>
    <recommendedName>
        <fullName evidence="2">non-specific serine/threonine protein kinase</fullName>
        <ecNumber evidence="2">2.7.11.1</ecNumber>
    </recommendedName>
</protein>
<comment type="caution">
    <text evidence="12">The sequence shown here is derived from an EMBL/GenBank/DDBJ whole genome shotgun (WGS) entry which is preliminary data.</text>
</comment>
<name>A0AAV7GUS3_DENCH</name>
<dbReference type="SUPFAM" id="SSF56112">
    <property type="entry name" value="Protein kinase-like (PK-like)"/>
    <property type="match status" value="1"/>
</dbReference>
<accession>A0AAV7GUS3</accession>
<dbReference type="AlphaFoldDB" id="A0AAV7GUS3"/>
<evidence type="ECO:0000313" key="13">
    <source>
        <dbReference type="Proteomes" id="UP000775213"/>
    </source>
</evidence>
<dbReference type="InterPro" id="IPR011009">
    <property type="entry name" value="Kinase-like_dom_sf"/>
</dbReference>
<dbReference type="PROSITE" id="PS50011">
    <property type="entry name" value="PROTEIN_KINASE_DOM"/>
    <property type="match status" value="1"/>
</dbReference>
<gene>
    <name evidence="12" type="ORF">IEQ34_012318</name>
</gene>
<evidence type="ECO:0000256" key="7">
    <source>
        <dbReference type="ARBA" id="ARBA00022840"/>
    </source>
</evidence>
<evidence type="ECO:0000256" key="3">
    <source>
        <dbReference type="ARBA" id="ARBA00022527"/>
    </source>
</evidence>
<proteinExistence type="inferred from homology"/>
<comment type="catalytic activity">
    <reaction evidence="10">
        <text>L-seryl-[protein] + ATP = O-phospho-L-seryl-[protein] + ADP + H(+)</text>
        <dbReference type="Rhea" id="RHEA:17989"/>
        <dbReference type="Rhea" id="RHEA-COMP:9863"/>
        <dbReference type="Rhea" id="RHEA-COMP:11604"/>
        <dbReference type="ChEBI" id="CHEBI:15378"/>
        <dbReference type="ChEBI" id="CHEBI:29999"/>
        <dbReference type="ChEBI" id="CHEBI:30616"/>
        <dbReference type="ChEBI" id="CHEBI:83421"/>
        <dbReference type="ChEBI" id="CHEBI:456216"/>
        <dbReference type="EC" id="2.7.11.1"/>
    </reaction>
</comment>
<feature type="domain" description="Protein kinase" evidence="11">
    <location>
        <begin position="41"/>
        <end position="129"/>
    </location>
</feature>
<keyword evidence="4" id="KW-0808">Transferase</keyword>
<organism evidence="12 13">
    <name type="scientific">Dendrobium chrysotoxum</name>
    <name type="common">Orchid</name>
    <dbReference type="NCBI Taxonomy" id="161865"/>
    <lineage>
        <taxon>Eukaryota</taxon>
        <taxon>Viridiplantae</taxon>
        <taxon>Streptophyta</taxon>
        <taxon>Embryophyta</taxon>
        <taxon>Tracheophyta</taxon>
        <taxon>Spermatophyta</taxon>
        <taxon>Magnoliopsida</taxon>
        <taxon>Liliopsida</taxon>
        <taxon>Asparagales</taxon>
        <taxon>Orchidaceae</taxon>
        <taxon>Epidendroideae</taxon>
        <taxon>Malaxideae</taxon>
        <taxon>Dendrobiinae</taxon>
        <taxon>Dendrobium</taxon>
    </lineage>
</organism>
<comment type="similarity">
    <text evidence="1">Belongs to the protein kinase superfamily. CAMK Ser/Thr protein kinase family. SNF1 subfamily.</text>
</comment>
<dbReference type="InterPro" id="IPR000719">
    <property type="entry name" value="Prot_kinase_dom"/>
</dbReference>
<dbReference type="Gene3D" id="3.30.200.20">
    <property type="entry name" value="Phosphorylase Kinase, domain 1"/>
    <property type="match status" value="1"/>
</dbReference>
<keyword evidence="3" id="KW-0723">Serine/threonine-protein kinase</keyword>
<evidence type="ECO:0000256" key="4">
    <source>
        <dbReference type="ARBA" id="ARBA00022679"/>
    </source>
</evidence>
<dbReference type="Proteomes" id="UP000775213">
    <property type="component" value="Unassembled WGS sequence"/>
</dbReference>
<evidence type="ECO:0000256" key="6">
    <source>
        <dbReference type="ARBA" id="ARBA00022777"/>
    </source>
</evidence>
<keyword evidence="7" id="KW-0067">ATP-binding</keyword>
<dbReference type="PANTHER" id="PTHR43895:SF104">
    <property type="entry name" value="CBL-INTERACTING SERINE_THREONINE-PROTEIN KINASE 3"/>
    <property type="match status" value="1"/>
</dbReference>
<evidence type="ECO:0000256" key="9">
    <source>
        <dbReference type="ARBA" id="ARBA00047899"/>
    </source>
</evidence>
<keyword evidence="6" id="KW-0418">Kinase</keyword>
<evidence type="ECO:0000256" key="10">
    <source>
        <dbReference type="ARBA" id="ARBA00048679"/>
    </source>
</evidence>
<evidence type="ECO:0000256" key="5">
    <source>
        <dbReference type="ARBA" id="ARBA00022741"/>
    </source>
</evidence>